<name>A0AAD1UHW9_EUPCR</name>
<sequence>MGIKDLLPKIKSIQQKVHIKEFKGQRAAIDSYCWLHQGVYGMAHELKDNLQGVEYLVEYCISKLKLLLDYNIKPIFVFDGAEHPMKLKTEEKREKNRNRIMGEAKKLEEEGKVIEAMKKYNESVNITPRHAYALIIALKKLEIEYIVAPYEADAQLAYLSLAGIVDFIITEDSDLLPFGASTVFMKMDKNGKGYRIDLADLKKVEEINMQSFDHTNFLEACILAGCDYLPSVKGIGVSKAFKLITNSGGDVKLAVQNMQKNKRLVVPDKYLETFDKAFLTFQYQVVYCPIEKKLRYLRDPEDSLHSKSLKDHEDLDFLGEIYEEELTQRVVAGDIDPITHEELSLDDAIKSAIVKRIAIIGQKKREKRSLTNRKRYGWRRKSKKGSANACLGSEEDGVIKNYTIRKFFNADSNTKSGKKYFKRKSSKTHDEREEQKEAKHNSIYPTLERTSKRRELKKTTPVKSTPKKEIECVDGIKEGEYSRFFPCSKVSLG</sequence>
<dbReference type="PANTHER" id="PTHR11081:SF8">
    <property type="entry name" value="EXONUCLEASE 1"/>
    <property type="match status" value="1"/>
</dbReference>
<proteinExistence type="inferred from homology"/>
<dbReference type="InterPro" id="IPR036279">
    <property type="entry name" value="5-3_exonuclease_C_sf"/>
</dbReference>
<dbReference type="PROSITE" id="PS00841">
    <property type="entry name" value="XPG_1"/>
    <property type="match status" value="1"/>
</dbReference>
<dbReference type="SUPFAM" id="SSF47807">
    <property type="entry name" value="5' to 3' exonuclease, C-terminal subdomain"/>
    <property type="match status" value="1"/>
</dbReference>
<dbReference type="Pfam" id="PF00752">
    <property type="entry name" value="XPG_N"/>
    <property type="match status" value="1"/>
</dbReference>
<dbReference type="InterPro" id="IPR019974">
    <property type="entry name" value="XPG_CS"/>
</dbReference>
<comment type="cofactor">
    <cofactor evidence="11">
        <name>Mg(2+)</name>
        <dbReference type="ChEBI" id="CHEBI:18420"/>
    </cofactor>
    <text evidence="11">Binds 2 magnesium ions per subunit. They probably participate in the reaction catalyzed by the enzyme. May bind an additional third magnesium ion after substrate binding.</text>
</comment>
<dbReference type="InterPro" id="IPR006086">
    <property type="entry name" value="XPG-I_dom"/>
</dbReference>
<keyword evidence="16" id="KW-1185">Reference proteome</keyword>
<keyword evidence="9 11" id="KW-0234">DNA repair</keyword>
<evidence type="ECO:0000259" key="13">
    <source>
        <dbReference type="SMART" id="SM00484"/>
    </source>
</evidence>
<dbReference type="Gene3D" id="1.10.150.20">
    <property type="entry name" value="5' to 3' exonuclease, C-terminal subdomain"/>
    <property type="match status" value="1"/>
</dbReference>
<keyword evidence="11" id="KW-0228">DNA excision</keyword>
<dbReference type="SMART" id="SM00484">
    <property type="entry name" value="XPGI"/>
    <property type="match status" value="1"/>
</dbReference>
<comment type="similarity">
    <text evidence="11">Belongs to the XPG/RAD2 endonuclease family. EXO1 subfamily.</text>
</comment>
<keyword evidence="11" id="KW-0238">DNA-binding</keyword>
<dbReference type="InterPro" id="IPR044752">
    <property type="entry name" value="PIN-like_EXO1"/>
</dbReference>
<evidence type="ECO:0000256" key="10">
    <source>
        <dbReference type="ARBA" id="ARBA00023242"/>
    </source>
</evidence>
<comment type="function">
    <text evidence="11">5'-&gt;3' double-stranded DNA exonuclease which may also possess a cryptic 3'-&gt;5' double-stranded DNA exonuclease activity. Functions in DNA mismatch repair.</text>
</comment>
<keyword evidence="11" id="KW-0269">Exonuclease</keyword>
<dbReference type="PANTHER" id="PTHR11081">
    <property type="entry name" value="FLAP ENDONUCLEASE FAMILY MEMBER"/>
    <property type="match status" value="1"/>
</dbReference>
<dbReference type="GO" id="GO:0003677">
    <property type="term" value="F:DNA binding"/>
    <property type="evidence" value="ECO:0007669"/>
    <property type="project" value="UniProtKB-UniRule"/>
</dbReference>
<feature type="compositionally biased region" description="Basic residues" evidence="12">
    <location>
        <begin position="417"/>
        <end position="426"/>
    </location>
</feature>
<dbReference type="Pfam" id="PF00867">
    <property type="entry name" value="XPG_I"/>
    <property type="match status" value="1"/>
</dbReference>
<dbReference type="InterPro" id="IPR006084">
    <property type="entry name" value="XPG/Rad2"/>
</dbReference>
<protein>
    <recommendedName>
        <fullName evidence="11">Exonuclease 1</fullName>
        <ecNumber evidence="11">3.1.-.-</ecNumber>
    </recommendedName>
</protein>
<evidence type="ECO:0000256" key="11">
    <source>
        <dbReference type="RuleBase" id="RU910737"/>
    </source>
</evidence>
<keyword evidence="2" id="KW-0597">Phosphoprotein</keyword>
<dbReference type="Gene3D" id="3.40.50.1010">
    <property type="entry name" value="5'-nuclease"/>
    <property type="match status" value="1"/>
</dbReference>
<evidence type="ECO:0000256" key="2">
    <source>
        <dbReference type="ARBA" id="ARBA00022553"/>
    </source>
</evidence>
<comment type="caution">
    <text evidence="15">The sequence shown here is derived from an EMBL/GenBank/DDBJ whole genome shotgun (WGS) entry which is preliminary data.</text>
</comment>
<gene>
    <name evidence="15" type="ORF">ECRASSUSDP1_LOCUS6953</name>
</gene>
<dbReference type="GO" id="GO:0017108">
    <property type="term" value="F:5'-flap endonuclease activity"/>
    <property type="evidence" value="ECO:0007669"/>
    <property type="project" value="TreeGrafter"/>
</dbReference>
<evidence type="ECO:0000256" key="12">
    <source>
        <dbReference type="SAM" id="MobiDB-lite"/>
    </source>
</evidence>
<dbReference type="AlphaFoldDB" id="A0AAD1UHW9"/>
<dbReference type="GO" id="GO:0006281">
    <property type="term" value="P:DNA repair"/>
    <property type="evidence" value="ECO:0007669"/>
    <property type="project" value="UniProtKB-UniRule"/>
</dbReference>
<dbReference type="EC" id="3.1.-.-" evidence="11"/>
<evidence type="ECO:0000256" key="1">
    <source>
        <dbReference type="ARBA" id="ARBA00004123"/>
    </source>
</evidence>
<feature type="domain" description="XPG-I" evidence="13">
    <location>
        <begin position="139"/>
        <end position="209"/>
    </location>
</feature>
<dbReference type="Proteomes" id="UP001295684">
    <property type="component" value="Unassembled WGS sequence"/>
</dbReference>
<dbReference type="FunFam" id="1.10.150.20:FF:000011">
    <property type="entry name" value="exonuclease 1"/>
    <property type="match status" value="1"/>
</dbReference>
<evidence type="ECO:0000259" key="14">
    <source>
        <dbReference type="SMART" id="SM00485"/>
    </source>
</evidence>
<dbReference type="InterPro" id="IPR029060">
    <property type="entry name" value="PIN-like_dom_sf"/>
</dbReference>
<feature type="region of interest" description="Disordered" evidence="12">
    <location>
        <begin position="417"/>
        <end position="440"/>
    </location>
</feature>
<keyword evidence="10 11" id="KW-0539">Nucleus</keyword>
<keyword evidence="6 11" id="KW-0378">Hydrolase</keyword>
<dbReference type="SUPFAM" id="SSF88723">
    <property type="entry name" value="PIN domain-like"/>
    <property type="match status" value="1"/>
</dbReference>
<evidence type="ECO:0000313" key="16">
    <source>
        <dbReference type="Proteomes" id="UP001295684"/>
    </source>
</evidence>
<dbReference type="GO" id="GO:0046872">
    <property type="term" value="F:metal ion binding"/>
    <property type="evidence" value="ECO:0007669"/>
    <property type="project" value="UniProtKB-UniRule"/>
</dbReference>
<dbReference type="InterPro" id="IPR006085">
    <property type="entry name" value="XPG_DNA_repair_N"/>
</dbReference>
<evidence type="ECO:0000256" key="8">
    <source>
        <dbReference type="ARBA" id="ARBA00023128"/>
    </source>
</evidence>
<keyword evidence="3 11" id="KW-0540">Nuclease</keyword>
<evidence type="ECO:0000256" key="4">
    <source>
        <dbReference type="ARBA" id="ARBA00022723"/>
    </source>
</evidence>
<evidence type="ECO:0000256" key="6">
    <source>
        <dbReference type="ARBA" id="ARBA00022801"/>
    </source>
</evidence>
<feature type="domain" description="XPG N-terminal" evidence="14">
    <location>
        <begin position="1"/>
        <end position="100"/>
    </location>
</feature>
<evidence type="ECO:0000256" key="9">
    <source>
        <dbReference type="ARBA" id="ARBA00023204"/>
    </source>
</evidence>
<keyword evidence="11" id="KW-0267">Excision nuclease</keyword>
<feature type="compositionally biased region" description="Basic and acidic residues" evidence="12">
    <location>
        <begin position="427"/>
        <end position="440"/>
    </location>
</feature>
<dbReference type="SMART" id="SM00279">
    <property type="entry name" value="HhH2"/>
    <property type="match status" value="1"/>
</dbReference>
<evidence type="ECO:0000313" key="15">
    <source>
        <dbReference type="EMBL" id="CAI2365645.1"/>
    </source>
</evidence>
<dbReference type="FunFam" id="3.40.50.1010:FF:000002">
    <property type="entry name" value="Exonuclease 1, putative"/>
    <property type="match status" value="1"/>
</dbReference>
<dbReference type="InterPro" id="IPR008918">
    <property type="entry name" value="HhH2"/>
</dbReference>
<dbReference type="EMBL" id="CAMPGE010006757">
    <property type="protein sequence ID" value="CAI2365645.1"/>
    <property type="molecule type" value="Genomic_DNA"/>
</dbReference>
<comment type="subcellular location">
    <subcellularLocation>
        <location evidence="1 11">Nucleus</location>
    </subcellularLocation>
</comment>
<dbReference type="PRINTS" id="PR00853">
    <property type="entry name" value="XPGRADSUPER"/>
</dbReference>
<evidence type="ECO:0000256" key="7">
    <source>
        <dbReference type="ARBA" id="ARBA00022842"/>
    </source>
</evidence>
<keyword evidence="7 11" id="KW-0460">Magnesium</keyword>
<reference evidence="15" key="1">
    <citation type="submission" date="2023-07" db="EMBL/GenBank/DDBJ databases">
        <authorList>
            <consortium name="AG Swart"/>
            <person name="Singh M."/>
            <person name="Singh A."/>
            <person name="Seah K."/>
            <person name="Emmerich C."/>
        </authorList>
    </citation>
    <scope>NUCLEOTIDE SEQUENCE</scope>
    <source>
        <strain evidence="15">DP1</strain>
    </source>
</reference>
<accession>A0AAD1UHW9</accession>
<keyword evidence="5 11" id="KW-0227">DNA damage</keyword>
<evidence type="ECO:0000256" key="3">
    <source>
        <dbReference type="ARBA" id="ARBA00022722"/>
    </source>
</evidence>
<dbReference type="SMART" id="SM00485">
    <property type="entry name" value="XPGN"/>
    <property type="match status" value="1"/>
</dbReference>
<organism evidence="15 16">
    <name type="scientific">Euplotes crassus</name>
    <dbReference type="NCBI Taxonomy" id="5936"/>
    <lineage>
        <taxon>Eukaryota</taxon>
        <taxon>Sar</taxon>
        <taxon>Alveolata</taxon>
        <taxon>Ciliophora</taxon>
        <taxon>Intramacronucleata</taxon>
        <taxon>Spirotrichea</taxon>
        <taxon>Hypotrichia</taxon>
        <taxon>Euplotida</taxon>
        <taxon>Euplotidae</taxon>
        <taxon>Moneuplotes</taxon>
    </lineage>
</organism>
<keyword evidence="4 11" id="KW-0479">Metal-binding</keyword>
<dbReference type="CDD" id="cd09857">
    <property type="entry name" value="PIN_EXO1"/>
    <property type="match status" value="1"/>
</dbReference>
<evidence type="ECO:0000256" key="5">
    <source>
        <dbReference type="ARBA" id="ARBA00022763"/>
    </source>
</evidence>
<keyword evidence="8" id="KW-0496">Mitochondrion</keyword>
<dbReference type="GO" id="GO:0035312">
    <property type="term" value="F:5'-3' DNA exonuclease activity"/>
    <property type="evidence" value="ECO:0007669"/>
    <property type="project" value="UniProtKB-UniRule"/>
</dbReference>
<dbReference type="GO" id="GO:0005634">
    <property type="term" value="C:nucleus"/>
    <property type="evidence" value="ECO:0007669"/>
    <property type="project" value="UniProtKB-SubCell"/>
</dbReference>